<dbReference type="RefSeq" id="XP_031555721.1">
    <property type="nucleotide sequence ID" value="XM_031699861.1"/>
</dbReference>
<dbReference type="Pfam" id="PF06905">
    <property type="entry name" value="FAIM1"/>
    <property type="match status" value="1"/>
</dbReference>
<sequence length="177" mass="20051">MSDLVATWQVALADRVHEVRFEHGTTTGRRVILVDNQEVLKKPWMFRLVGRESFNVGSKKATIHIEAVSGFQYEYTLEVDGKSLKKFVENRKKTAKVWTLLLDGEETRIVLEKDTMEVWVNGSVVETAGEFVDDGTETHFSLGRHNCCVKAVTTGKKRDGILHCLLIDDNEIPETSE</sequence>
<dbReference type="AlphaFoldDB" id="A0A6P8HIP4"/>
<proteinExistence type="predicted"/>
<accession>A0A6P8HIP4</accession>
<dbReference type="PANTHER" id="PTHR13088:SF3">
    <property type="entry name" value="FAS APOPTOTIC INHIBITORY MOLECULE 1"/>
    <property type="match status" value="1"/>
</dbReference>
<dbReference type="GeneID" id="116292521"/>
<dbReference type="InParanoid" id="A0A6P8HIP4"/>
<dbReference type="FunCoup" id="A0A6P8HIP4">
    <property type="interactions" value="334"/>
</dbReference>
<dbReference type="InterPro" id="IPR010695">
    <property type="entry name" value="FAIM1"/>
</dbReference>
<gene>
    <name evidence="2" type="primary">LOC116292521</name>
</gene>
<dbReference type="OrthoDB" id="6262731at2759"/>
<dbReference type="FunFam" id="2.40.128.180:FF:000001">
    <property type="entry name" value="Fas apoptotic inhibitory molecule 1"/>
    <property type="match status" value="1"/>
</dbReference>
<dbReference type="KEGG" id="aten:116292521"/>
<evidence type="ECO:0000313" key="2">
    <source>
        <dbReference type="RefSeq" id="XP_031555721.1"/>
    </source>
</evidence>
<dbReference type="GO" id="GO:1902042">
    <property type="term" value="P:negative regulation of extrinsic apoptotic signaling pathway via death domain receptors"/>
    <property type="evidence" value="ECO:0007669"/>
    <property type="project" value="TreeGrafter"/>
</dbReference>
<organism evidence="1 2">
    <name type="scientific">Actinia tenebrosa</name>
    <name type="common">Australian red waratah sea anemone</name>
    <dbReference type="NCBI Taxonomy" id="6105"/>
    <lineage>
        <taxon>Eukaryota</taxon>
        <taxon>Metazoa</taxon>
        <taxon>Cnidaria</taxon>
        <taxon>Anthozoa</taxon>
        <taxon>Hexacorallia</taxon>
        <taxon>Actiniaria</taxon>
        <taxon>Actiniidae</taxon>
        <taxon>Actinia</taxon>
    </lineage>
</organism>
<protein>
    <submittedName>
        <fullName evidence="2">Fas apoptotic inhibitory molecule 1-like</fullName>
    </submittedName>
</protein>
<keyword evidence="1" id="KW-1185">Reference proteome</keyword>
<dbReference type="InterPro" id="IPR038513">
    <property type="entry name" value="FAIM1_dom_sf"/>
</dbReference>
<dbReference type="PANTHER" id="PTHR13088">
    <property type="entry name" value="FAS APOPTOTIC INHIBITORY MOLECULE FAIM"/>
    <property type="match status" value="1"/>
</dbReference>
<dbReference type="Proteomes" id="UP000515163">
    <property type="component" value="Unplaced"/>
</dbReference>
<dbReference type="Gene3D" id="2.40.128.180">
    <property type="match status" value="2"/>
</dbReference>
<reference evidence="2" key="1">
    <citation type="submission" date="2025-08" db="UniProtKB">
        <authorList>
            <consortium name="RefSeq"/>
        </authorList>
    </citation>
    <scope>IDENTIFICATION</scope>
    <source>
        <tissue evidence="2">Tentacle</tissue>
    </source>
</reference>
<evidence type="ECO:0000313" key="1">
    <source>
        <dbReference type="Proteomes" id="UP000515163"/>
    </source>
</evidence>
<name>A0A6P8HIP4_ACTTE</name>